<feature type="compositionally biased region" description="Acidic residues" evidence="1">
    <location>
        <begin position="64"/>
        <end position="76"/>
    </location>
</feature>
<keyword evidence="3" id="KW-1185">Reference proteome</keyword>
<proteinExistence type="predicted"/>
<protein>
    <submittedName>
        <fullName evidence="2">Uncharacterized protein</fullName>
    </submittedName>
</protein>
<evidence type="ECO:0000313" key="3">
    <source>
        <dbReference type="Proteomes" id="UP000053240"/>
    </source>
</evidence>
<dbReference type="EMBL" id="KQ460685">
    <property type="protein sequence ID" value="KPJ12781.1"/>
    <property type="molecule type" value="Genomic_DNA"/>
</dbReference>
<evidence type="ECO:0000313" key="2">
    <source>
        <dbReference type="EMBL" id="KPJ12781.1"/>
    </source>
</evidence>
<accession>A0A194RA94</accession>
<organism evidence="2 3">
    <name type="scientific">Papilio machaon</name>
    <name type="common">Old World swallowtail butterfly</name>
    <dbReference type="NCBI Taxonomy" id="76193"/>
    <lineage>
        <taxon>Eukaryota</taxon>
        <taxon>Metazoa</taxon>
        <taxon>Ecdysozoa</taxon>
        <taxon>Arthropoda</taxon>
        <taxon>Hexapoda</taxon>
        <taxon>Insecta</taxon>
        <taxon>Pterygota</taxon>
        <taxon>Neoptera</taxon>
        <taxon>Endopterygota</taxon>
        <taxon>Lepidoptera</taxon>
        <taxon>Glossata</taxon>
        <taxon>Ditrysia</taxon>
        <taxon>Papilionoidea</taxon>
        <taxon>Papilionidae</taxon>
        <taxon>Papilioninae</taxon>
        <taxon>Papilio</taxon>
    </lineage>
</organism>
<evidence type="ECO:0000256" key="1">
    <source>
        <dbReference type="SAM" id="MobiDB-lite"/>
    </source>
</evidence>
<name>A0A194RA94_PAPMA</name>
<dbReference type="Proteomes" id="UP000053240">
    <property type="component" value="Unassembled WGS sequence"/>
</dbReference>
<reference evidence="2 3" key="1">
    <citation type="journal article" date="2015" name="Nat. Commun.">
        <title>Outbred genome sequencing and CRISPR/Cas9 gene editing in butterflies.</title>
        <authorList>
            <person name="Li X."/>
            <person name="Fan D."/>
            <person name="Zhang W."/>
            <person name="Liu G."/>
            <person name="Zhang L."/>
            <person name="Zhao L."/>
            <person name="Fang X."/>
            <person name="Chen L."/>
            <person name="Dong Y."/>
            <person name="Chen Y."/>
            <person name="Ding Y."/>
            <person name="Zhao R."/>
            <person name="Feng M."/>
            <person name="Zhu Y."/>
            <person name="Feng Y."/>
            <person name="Jiang X."/>
            <person name="Zhu D."/>
            <person name="Xiang H."/>
            <person name="Feng X."/>
            <person name="Li S."/>
            <person name="Wang J."/>
            <person name="Zhang G."/>
            <person name="Kronforst M.R."/>
            <person name="Wang W."/>
        </authorList>
    </citation>
    <scope>NUCLEOTIDE SEQUENCE [LARGE SCALE GENOMIC DNA]</scope>
    <source>
        <strain evidence="2">Ya'a_city_454_Pm</strain>
        <tissue evidence="2">Whole body</tissue>
    </source>
</reference>
<dbReference type="AlphaFoldDB" id="A0A194RA94"/>
<feature type="region of interest" description="Disordered" evidence="1">
    <location>
        <begin position="47"/>
        <end position="76"/>
    </location>
</feature>
<sequence>MQISKFEQFINPRIMDGYSKIIITILNGSKFEGDQLPNFVRDSLKTVSETDEEDHDIEWNNRDEENDNIGDNDDNE</sequence>
<gene>
    <name evidence="2" type="ORF">RR48_10411</name>
</gene>
<dbReference type="InParanoid" id="A0A194RA94"/>